<dbReference type="EMBL" id="BTSY01000001">
    <property type="protein sequence ID" value="GMT12354.1"/>
    <property type="molecule type" value="Genomic_DNA"/>
</dbReference>
<gene>
    <name evidence="1" type="ORF">PFISCL1PPCAC_3651</name>
</gene>
<sequence>VLPVVAVKLLSKRCSKLIIEDYVIINEMEMETMMKGLCNLNKKILLAMRVEGRDQKSEKEGHLIVEVQNYWKMQNQVADQGWLVIEHEDM</sequence>
<evidence type="ECO:0000313" key="1">
    <source>
        <dbReference type="EMBL" id="GMT12354.1"/>
    </source>
</evidence>
<feature type="non-terminal residue" evidence="1">
    <location>
        <position position="1"/>
    </location>
</feature>
<accession>A0AAV5V362</accession>
<dbReference type="AlphaFoldDB" id="A0AAV5V362"/>
<protein>
    <submittedName>
        <fullName evidence="1">Uncharacterized protein</fullName>
    </submittedName>
</protein>
<reference evidence="1" key="1">
    <citation type="submission" date="2023-10" db="EMBL/GenBank/DDBJ databases">
        <title>Genome assembly of Pristionchus species.</title>
        <authorList>
            <person name="Yoshida K."/>
            <person name="Sommer R.J."/>
        </authorList>
    </citation>
    <scope>NUCLEOTIDE SEQUENCE</scope>
    <source>
        <strain evidence="1">RS5133</strain>
    </source>
</reference>
<proteinExistence type="predicted"/>
<keyword evidence="2" id="KW-1185">Reference proteome</keyword>
<dbReference type="Proteomes" id="UP001432322">
    <property type="component" value="Unassembled WGS sequence"/>
</dbReference>
<comment type="caution">
    <text evidence="1">The sequence shown here is derived from an EMBL/GenBank/DDBJ whole genome shotgun (WGS) entry which is preliminary data.</text>
</comment>
<evidence type="ECO:0000313" key="2">
    <source>
        <dbReference type="Proteomes" id="UP001432322"/>
    </source>
</evidence>
<name>A0AAV5V362_9BILA</name>
<organism evidence="1 2">
    <name type="scientific">Pristionchus fissidentatus</name>
    <dbReference type="NCBI Taxonomy" id="1538716"/>
    <lineage>
        <taxon>Eukaryota</taxon>
        <taxon>Metazoa</taxon>
        <taxon>Ecdysozoa</taxon>
        <taxon>Nematoda</taxon>
        <taxon>Chromadorea</taxon>
        <taxon>Rhabditida</taxon>
        <taxon>Rhabditina</taxon>
        <taxon>Diplogasteromorpha</taxon>
        <taxon>Diplogasteroidea</taxon>
        <taxon>Neodiplogasteridae</taxon>
        <taxon>Pristionchus</taxon>
    </lineage>
</organism>